<feature type="transmembrane region" description="Helical" evidence="5">
    <location>
        <begin position="95"/>
        <end position="116"/>
    </location>
</feature>
<feature type="transmembrane region" description="Helical" evidence="5">
    <location>
        <begin position="70"/>
        <end position="89"/>
    </location>
</feature>
<keyword evidence="2 5" id="KW-0812">Transmembrane</keyword>
<dbReference type="AlphaFoldDB" id="A0A7S3AXY8"/>
<comment type="subcellular location">
    <subcellularLocation>
        <location evidence="1">Membrane</location>
        <topology evidence="1">Multi-pass membrane protein</topology>
    </subcellularLocation>
</comment>
<name>A0A7S3AXY8_9EUKA</name>
<keyword evidence="3 5" id="KW-1133">Transmembrane helix</keyword>
<evidence type="ECO:0000256" key="4">
    <source>
        <dbReference type="ARBA" id="ARBA00023136"/>
    </source>
</evidence>
<feature type="transmembrane region" description="Helical" evidence="5">
    <location>
        <begin position="128"/>
        <end position="146"/>
    </location>
</feature>
<reference evidence="6" key="1">
    <citation type="submission" date="2021-01" db="EMBL/GenBank/DDBJ databases">
        <authorList>
            <person name="Corre E."/>
            <person name="Pelletier E."/>
            <person name="Niang G."/>
            <person name="Scheremetjew M."/>
            <person name="Finn R."/>
            <person name="Kale V."/>
            <person name="Holt S."/>
            <person name="Cochrane G."/>
            <person name="Meng A."/>
            <person name="Brown T."/>
            <person name="Cohen L."/>
        </authorList>
    </citation>
    <scope>NUCLEOTIDE SEQUENCE</scope>
    <source>
        <strain evidence="6">CCMP281</strain>
    </source>
</reference>
<dbReference type="InterPro" id="IPR050186">
    <property type="entry name" value="TPT_transporter"/>
</dbReference>
<feature type="transmembrane region" description="Helical" evidence="5">
    <location>
        <begin position="12"/>
        <end position="29"/>
    </location>
</feature>
<evidence type="ECO:0000256" key="5">
    <source>
        <dbReference type="SAM" id="Phobius"/>
    </source>
</evidence>
<evidence type="ECO:0000256" key="2">
    <source>
        <dbReference type="ARBA" id="ARBA00022692"/>
    </source>
</evidence>
<organism evidence="6">
    <name type="scientific">Haptolina ericina</name>
    <dbReference type="NCBI Taxonomy" id="156174"/>
    <lineage>
        <taxon>Eukaryota</taxon>
        <taxon>Haptista</taxon>
        <taxon>Haptophyta</taxon>
        <taxon>Prymnesiophyceae</taxon>
        <taxon>Prymnesiales</taxon>
        <taxon>Prymnesiaceae</taxon>
        <taxon>Haptolina</taxon>
    </lineage>
</organism>
<evidence type="ECO:0000256" key="3">
    <source>
        <dbReference type="ARBA" id="ARBA00022989"/>
    </source>
</evidence>
<dbReference type="GO" id="GO:0016020">
    <property type="term" value="C:membrane"/>
    <property type="evidence" value="ECO:0007669"/>
    <property type="project" value="UniProtKB-SubCell"/>
</dbReference>
<evidence type="ECO:0008006" key="7">
    <source>
        <dbReference type="Google" id="ProtNLM"/>
    </source>
</evidence>
<evidence type="ECO:0000313" key="6">
    <source>
        <dbReference type="EMBL" id="CAE0116507.1"/>
    </source>
</evidence>
<gene>
    <name evidence="6" type="ORF">HERI1096_LOCUS17192</name>
</gene>
<protein>
    <recommendedName>
        <fullName evidence="7">Sugar phosphate transporter domain-containing protein</fullName>
    </recommendedName>
</protein>
<evidence type="ECO:0000256" key="1">
    <source>
        <dbReference type="ARBA" id="ARBA00004141"/>
    </source>
</evidence>
<dbReference type="EMBL" id="HBHX01030860">
    <property type="protein sequence ID" value="CAE0116507.1"/>
    <property type="molecule type" value="Transcribed_RNA"/>
</dbReference>
<accession>A0A7S3AXY8</accession>
<keyword evidence="4 5" id="KW-0472">Membrane</keyword>
<feature type="transmembrane region" description="Helical" evidence="5">
    <location>
        <begin position="191"/>
        <end position="213"/>
    </location>
</feature>
<proteinExistence type="predicted"/>
<sequence length="250" mass="26918">MEAAPLVWDQVRAFALVPFVFEIAIFTNIKLLQAASVETAIVFRTLVPLITSYADYAFMDREPPSQQSGAGLLIVVIGALGYAGSSSGGIRLEDWLWAIAYLLVLAFEMVYVKYVLESIPMSTWTRVYYNNAIALAMWPPFLLVGAEYSRLPDALASLQQSHVLPYVLTSCLVGIGISFTGFGFRNLVTATTFTVVGVMNKVLTIFVSITFLAGANPSPLGLTALLACIGGGTLYRQAPPRKAGSDSSNG</sequence>
<dbReference type="PANTHER" id="PTHR11132">
    <property type="entry name" value="SOLUTE CARRIER FAMILY 35"/>
    <property type="match status" value="1"/>
</dbReference>
<feature type="transmembrane region" description="Helical" evidence="5">
    <location>
        <begin position="166"/>
        <end position="184"/>
    </location>
</feature>